<gene>
    <name evidence="10" type="ORF">SBA5_940008</name>
</gene>
<dbReference type="EC" id="2.7.13.3" evidence="2"/>
<dbReference type="PANTHER" id="PTHR43065:SF10">
    <property type="entry name" value="PEROXIDE STRESS-ACTIVATED HISTIDINE KINASE MAK3"/>
    <property type="match status" value="1"/>
</dbReference>
<keyword evidence="8" id="KW-0902">Two-component regulatory system</keyword>
<dbReference type="InterPro" id="IPR003594">
    <property type="entry name" value="HATPase_dom"/>
</dbReference>
<evidence type="ECO:0000256" key="2">
    <source>
        <dbReference type="ARBA" id="ARBA00012438"/>
    </source>
</evidence>
<dbReference type="InterPro" id="IPR005467">
    <property type="entry name" value="His_kinase_dom"/>
</dbReference>
<evidence type="ECO:0000256" key="7">
    <source>
        <dbReference type="ARBA" id="ARBA00022840"/>
    </source>
</evidence>
<keyword evidence="7" id="KW-0067">ATP-binding</keyword>
<accession>A0A2N9M9I0</accession>
<dbReference type="InterPro" id="IPR004358">
    <property type="entry name" value="Sig_transdc_His_kin-like_C"/>
</dbReference>
<evidence type="ECO:0000313" key="10">
    <source>
        <dbReference type="EMBL" id="SPE32136.1"/>
    </source>
</evidence>
<keyword evidence="5" id="KW-0547">Nucleotide-binding</keyword>
<keyword evidence="3" id="KW-0597">Phosphoprotein</keyword>
<dbReference type="Pfam" id="PF02518">
    <property type="entry name" value="HATPase_c"/>
    <property type="match status" value="1"/>
</dbReference>
<dbReference type="GO" id="GO:0000155">
    <property type="term" value="F:phosphorelay sensor kinase activity"/>
    <property type="evidence" value="ECO:0007669"/>
    <property type="project" value="InterPro"/>
</dbReference>
<protein>
    <recommendedName>
        <fullName evidence="2">histidine kinase</fullName>
        <ecNumber evidence="2">2.7.13.3</ecNumber>
    </recommendedName>
</protein>
<evidence type="ECO:0000256" key="1">
    <source>
        <dbReference type="ARBA" id="ARBA00000085"/>
    </source>
</evidence>
<dbReference type="GO" id="GO:0005524">
    <property type="term" value="F:ATP binding"/>
    <property type="evidence" value="ECO:0007669"/>
    <property type="project" value="UniProtKB-KW"/>
</dbReference>
<evidence type="ECO:0000313" key="11">
    <source>
        <dbReference type="Proteomes" id="UP000239735"/>
    </source>
</evidence>
<feature type="domain" description="Histidine kinase" evidence="9">
    <location>
        <begin position="29"/>
        <end position="238"/>
    </location>
</feature>
<keyword evidence="6 10" id="KW-0418">Kinase</keyword>
<dbReference type="AlphaFoldDB" id="A0A2N9M9I0"/>
<sequence length="245" mass="26956">MPTIDRLHQLEQALQECQALALAGQFAASTMHEINGPLEAISNLNYLVRTNSDDGEQVRNYSGLLDEQLIVLTSISHQTLSFYHSKDTLEPIQIAPLAEAALRIHRNKILAKEIRLLKKLPGDVTVESYPGAMLQVFSNLIGNALEALPVKGTLQIRARSIDGEAHILFADNGHGIPAAIRRRIFEPFFSTKKEHGTGLGLAITKEIVERHRGKIRSRTSTRTGRNGTAFRISLPIRAQSAAAAK</sequence>
<dbReference type="Gene3D" id="1.10.287.130">
    <property type="match status" value="1"/>
</dbReference>
<dbReference type="OrthoDB" id="9764522at2"/>
<dbReference type="SUPFAM" id="SSF55874">
    <property type="entry name" value="ATPase domain of HSP90 chaperone/DNA topoisomerase II/histidine kinase"/>
    <property type="match status" value="1"/>
</dbReference>
<proteinExistence type="predicted"/>
<name>A0A2N9M9I0_9BACT</name>
<evidence type="ECO:0000259" key="9">
    <source>
        <dbReference type="PROSITE" id="PS50109"/>
    </source>
</evidence>
<dbReference type="Gene3D" id="3.30.565.10">
    <property type="entry name" value="Histidine kinase-like ATPase, C-terminal domain"/>
    <property type="match status" value="1"/>
</dbReference>
<dbReference type="PANTHER" id="PTHR43065">
    <property type="entry name" value="SENSOR HISTIDINE KINASE"/>
    <property type="match status" value="1"/>
</dbReference>
<evidence type="ECO:0000256" key="3">
    <source>
        <dbReference type="ARBA" id="ARBA00022553"/>
    </source>
</evidence>
<dbReference type="PROSITE" id="PS50109">
    <property type="entry name" value="HIS_KIN"/>
    <property type="match status" value="1"/>
</dbReference>
<reference evidence="11" key="1">
    <citation type="submission" date="2018-02" db="EMBL/GenBank/DDBJ databases">
        <authorList>
            <person name="Hausmann B."/>
        </authorList>
    </citation>
    <scope>NUCLEOTIDE SEQUENCE [LARGE SCALE GENOMIC DNA]</scope>
    <source>
        <strain evidence="11">Peat soil MAG SbA5</strain>
    </source>
</reference>
<evidence type="ECO:0000256" key="4">
    <source>
        <dbReference type="ARBA" id="ARBA00022679"/>
    </source>
</evidence>
<dbReference type="EMBL" id="OKRB01000157">
    <property type="protein sequence ID" value="SPE32136.1"/>
    <property type="molecule type" value="Genomic_DNA"/>
</dbReference>
<keyword evidence="4" id="KW-0808">Transferase</keyword>
<dbReference type="SUPFAM" id="SSF47384">
    <property type="entry name" value="Homodimeric domain of signal transducing histidine kinase"/>
    <property type="match status" value="1"/>
</dbReference>
<organism evidence="10 11">
    <name type="scientific">Candidatus Sulfuritelmatomonas gaucii</name>
    <dbReference type="NCBI Taxonomy" id="2043161"/>
    <lineage>
        <taxon>Bacteria</taxon>
        <taxon>Pseudomonadati</taxon>
        <taxon>Acidobacteriota</taxon>
        <taxon>Terriglobia</taxon>
        <taxon>Terriglobales</taxon>
        <taxon>Acidobacteriaceae</taxon>
        <taxon>Candidatus Sulfuritelmatomonas</taxon>
    </lineage>
</organism>
<dbReference type="PRINTS" id="PR00344">
    <property type="entry name" value="BCTRLSENSOR"/>
</dbReference>
<evidence type="ECO:0000256" key="8">
    <source>
        <dbReference type="ARBA" id="ARBA00023012"/>
    </source>
</evidence>
<evidence type="ECO:0000256" key="6">
    <source>
        <dbReference type="ARBA" id="ARBA00022777"/>
    </source>
</evidence>
<dbReference type="SMART" id="SM00387">
    <property type="entry name" value="HATPase_c"/>
    <property type="match status" value="1"/>
</dbReference>
<evidence type="ECO:0000256" key="5">
    <source>
        <dbReference type="ARBA" id="ARBA00022741"/>
    </source>
</evidence>
<dbReference type="InterPro" id="IPR036097">
    <property type="entry name" value="HisK_dim/P_sf"/>
</dbReference>
<dbReference type="Proteomes" id="UP000239735">
    <property type="component" value="Unassembled WGS sequence"/>
</dbReference>
<comment type="catalytic activity">
    <reaction evidence="1">
        <text>ATP + protein L-histidine = ADP + protein N-phospho-L-histidine.</text>
        <dbReference type="EC" id="2.7.13.3"/>
    </reaction>
</comment>
<dbReference type="InterPro" id="IPR036890">
    <property type="entry name" value="HATPase_C_sf"/>
</dbReference>